<evidence type="ECO:0000259" key="2">
    <source>
        <dbReference type="Pfam" id="PF00535"/>
    </source>
</evidence>
<dbReference type="SUPFAM" id="SSF53448">
    <property type="entry name" value="Nucleotide-diphospho-sugar transferases"/>
    <property type="match status" value="1"/>
</dbReference>
<dbReference type="RefSeq" id="WP_377432148.1">
    <property type="nucleotide sequence ID" value="NZ_JBHSPR010000060.1"/>
</dbReference>
<feature type="domain" description="Glycosyltransferase 2-like" evidence="2">
    <location>
        <begin position="5"/>
        <end position="171"/>
    </location>
</feature>
<dbReference type="Proteomes" id="UP001596203">
    <property type="component" value="Unassembled WGS sequence"/>
</dbReference>
<dbReference type="InterPro" id="IPR029044">
    <property type="entry name" value="Nucleotide-diphossugar_trans"/>
</dbReference>
<name>A0ABW1KLG0_9ACTN</name>
<dbReference type="EMBL" id="JBHSPR010000060">
    <property type="protein sequence ID" value="MFC6022536.1"/>
    <property type="molecule type" value="Genomic_DNA"/>
</dbReference>
<evidence type="ECO:0000256" key="1">
    <source>
        <dbReference type="SAM" id="MobiDB-lite"/>
    </source>
</evidence>
<feature type="region of interest" description="Disordered" evidence="1">
    <location>
        <begin position="342"/>
        <end position="383"/>
    </location>
</feature>
<evidence type="ECO:0000313" key="4">
    <source>
        <dbReference type="Proteomes" id="UP001596203"/>
    </source>
</evidence>
<dbReference type="Gene3D" id="3.90.550.10">
    <property type="entry name" value="Spore Coat Polysaccharide Biosynthesis Protein SpsA, Chain A"/>
    <property type="match status" value="1"/>
</dbReference>
<sequence length="383" mass="42058">MTLLSVIVPVYQVEKYLADCLDSILNQSMYDIQLVAVDDASTDGSARILSRYAERDSRVVVVTLEHNQGLGAARNAGLAHATGRYVWFVDSDDWLPEGALPAVADRLARTGPDLLVTAYTRHYPNGAVRHHSLSQVGAGRPVPDTFTLRERPALLSVLHITCNKVIRRQFLTESGLTFGSGWYEDVSFTFPLMLAAERISLLDRCCYAYRQRTGGAITSTVSERHFEVFGHWDRVLARLEADPAVPAELRHLIFQRMIWHLLQVLGHPRRVPPGRRRKFFAEIVTRYRAHLPSGGYRPPGGALGLKHRLVGRGGYGLFAALRVARRAHIGMVARIRHPTTMPVRAGAGAGAGPSPAPVPGTRAEASPGELTEASPGELTDRVG</sequence>
<organism evidence="3 4">
    <name type="scientific">Plantactinospora solaniradicis</name>
    <dbReference type="NCBI Taxonomy" id="1723736"/>
    <lineage>
        <taxon>Bacteria</taxon>
        <taxon>Bacillati</taxon>
        <taxon>Actinomycetota</taxon>
        <taxon>Actinomycetes</taxon>
        <taxon>Micromonosporales</taxon>
        <taxon>Micromonosporaceae</taxon>
        <taxon>Plantactinospora</taxon>
    </lineage>
</organism>
<dbReference type="PANTHER" id="PTHR22916">
    <property type="entry name" value="GLYCOSYLTRANSFERASE"/>
    <property type="match status" value="1"/>
</dbReference>
<dbReference type="Pfam" id="PF00535">
    <property type="entry name" value="Glycos_transf_2"/>
    <property type="match status" value="1"/>
</dbReference>
<dbReference type="InterPro" id="IPR001173">
    <property type="entry name" value="Glyco_trans_2-like"/>
</dbReference>
<gene>
    <name evidence="3" type="ORF">ACFP2T_41070</name>
</gene>
<proteinExistence type="predicted"/>
<reference evidence="4" key="1">
    <citation type="journal article" date="2019" name="Int. J. Syst. Evol. Microbiol.">
        <title>The Global Catalogue of Microorganisms (GCM) 10K type strain sequencing project: providing services to taxonomists for standard genome sequencing and annotation.</title>
        <authorList>
            <consortium name="The Broad Institute Genomics Platform"/>
            <consortium name="The Broad Institute Genome Sequencing Center for Infectious Disease"/>
            <person name="Wu L."/>
            <person name="Ma J."/>
        </authorList>
    </citation>
    <scope>NUCLEOTIDE SEQUENCE [LARGE SCALE GENOMIC DNA]</scope>
    <source>
        <strain evidence="4">ZS-35-S2</strain>
    </source>
</reference>
<protein>
    <submittedName>
        <fullName evidence="3">Glycosyltransferase family 2 protein</fullName>
    </submittedName>
</protein>
<dbReference type="PANTHER" id="PTHR22916:SF3">
    <property type="entry name" value="UDP-GLCNAC:BETAGAL BETA-1,3-N-ACETYLGLUCOSAMINYLTRANSFERASE-LIKE PROTEIN 1"/>
    <property type="match status" value="1"/>
</dbReference>
<comment type="caution">
    <text evidence="3">The sequence shown here is derived from an EMBL/GenBank/DDBJ whole genome shotgun (WGS) entry which is preliminary data.</text>
</comment>
<accession>A0ABW1KLG0</accession>
<keyword evidence="4" id="KW-1185">Reference proteome</keyword>
<dbReference type="CDD" id="cd00761">
    <property type="entry name" value="Glyco_tranf_GTA_type"/>
    <property type="match status" value="1"/>
</dbReference>
<evidence type="ECO:0000313" key="3">
    <source>
        <dbReference type="EMBL" id="MFC6022536.1"/>
    </source>
</evidence>